<comment type="caution">
    <text evidence="2">The sequence shown here is derived from an EMBL/GenBank/DDBJ whole genome shotgun (WGS) entry which is preliminary data.</text>
</comment>
<name>A0A545U465_9GAMM</name>
<dbReference type="AlphaFoldDB" id="A0A545U465"/>
<organism evidence="2 3">
    <name type="scientific">Exilibacterium tricleocarpae</name>
    <dbReference type="NCBI Taxonomy" id="2591008"/>
    <lineage>
        <taxon>Bacteria</taxon>
        <taxon>Pseudomonadati</taxon>
        <taxon>Pseudomonadota</taxon>
        <taxon>Gammaproteobacteria</taxon>
        <taxon>Cellvibrionales</taxon>
        <taxon>Cellvibrionaceae</taxon>
        <taxon>Exilibacterium</taxon>
    </lineage>
</organism>
<accession>A0A545U465</accession>
<evidence type="ECO:0000313" key="2">
    <source>
        <dbReference type="EMBL" id="TQV84281.1"/>
    </source>
</evidence>
<feature type="coiled-coil region" evidence="1">
    <location>
        <begin position="208"/>
        <end position="235"/>
    </location>
</feature>
<keyword evidence="1" id="KW-0175">Coiled coil</keyword>
<evidence type="ECO:0000256" key="1">
    <source>
        <dbReference type="SAM" id="Coils"/>
    </source>
</evidence>
<dbReference type="RefSeq" id="WP_142903360.1">
    <property type="nucleotide sequence ID" value="NZ_ML660089.1"/>
</dbReference>
<dbReference type="Proteomes" id="UP000319732">
    <property type="component" value="Unassembled WGS sequence"/>
</dbReference>
<dbReference type="OrthoDB" id="6457449at2"/>
<keyword evidence="3" id="KW-1185">Reference proteome</keyword>
<proteinExistence type="predicted"/>
<evidence type="ECO:0000313" key="3">
    <source>
        <dbReference type="Proteomes" id="UP000319732"/>
    </source>
</evidence>
<sequence>MYTSIDLFREHYELACEIEQERIRDIGLPDIRGTVGNINASVDKAWRLYENAQNPTLRLTLFGRFSQANGGWIDTSPRVVKPASGPTILNPCKKRSAKQTAPGWIEHNFGFVDGRIAQPDGSGGPGGSVQHMPASEFNLHVNDAWLLGGVHKYLPFYAASKLSEENMFRNKYRRLGITGRELFCLLLAGYRPVTNPKLGTVMTCRDRQQADALNLVNIEAEIDDLERKHRNGTSELTKMARAAGIELY</sequence>
<dbReference type="EMBL" id="VHSG01000006">
    <property type="protein sequence ID" value="TQV84281.1"/>
    <property type="molecule type" value="Genomic_DNA"/>
</dbReference>
<gene>
    <name evidence="2" type="ORF">FKG94_06385</name>
</gene>
<reference evidence="2 3" key="1">
    <citation type="submission" date="2019-06" db="EMBL/GenBank/DDBJ databases">
        <title>Whole genome sequence for Cellvibrionaceae sp. R142.</title>
        <authorList>
            <person name="Wang G."/>
        </authorList>
    </citation>
    <scope>NUCLEOTIDE SEQUENCE [LARGE SCALE GENOMIC DNA]</scope>
    <source>
        <strain evidence="2 3">R142</strain>
    </source>
</reference>
<protein>
    <submittedName>
        <fullName evidence="2">Uncharacterized protein</fullName>
    </submittedName>
</protein>